<dbReference type="PANTHER" id="PTHR34858">
    <property type="entry name" value="CYSO-CYSTEINE PEPTIDASE"/>
    <property type="match status" value="1"/>
</dbReference>
<dbReference type="SMART" id="SM00232">
    <property type="entry name" value="JAB_MPN"/>
    <property type="match status" value="1"/>
</dbReference>
<dbReference type="GO" id="GO:0008235">
    <property type="term" value="F:metalloexopeptidase activity"/>
    <property type="evidence" value="ECO:0007669"/>
    <property type="project" value="TreeGrafter"/>
</dbReference>
<dbReference type="SUPFAM" id="SSF102712">
    <property type="entry name" value="JAB1/MPN domain"/>
    <property type="match status" value="1"/>
</dbReference>
<name>A0A519BE10_9DELT</name>
<sequence>MAIIIPETELEIIKKHATEIFPYEACGGLLGRLEGDDRVIVKVYPAENRFGKIAWDSFEIEPKDMLEMDKIARKENLEIIGFYHSHPNHPAIPSSFDINASWPYYSYVILSVKGNSPENVVDVKSYLMPDKNSAPVSEDVVIG</sequence>
<evidence type="ECO:0000256" key="5">
    <source>
        <dbReference type="ARBA" id="ARBA00023049"/>
    </source>
</evidence>
<dbReference type="InterPro" id="IPR028090">
    <property type="entry name" value="JAB_dom_prok"/>
</dbReference>
<dbReference type="PANTHER" id="PTHR34858:SF1">
    <property type="entry name" value="CYSO-CYSTEINE PEPTIDASE"/>
    <property type="match status" value="1"/>
</dbReference>
<keyword evidence="5" id="KW-0482">Metalloprotease</keyword>
<dbReference type="InterPro" id="IPR000555">
    <property type="entry name" value="JAMM/MPN+_dom"/>
</dbReference>
<dbReference type="Pfam" id="PF14464">
    <property type="entry name" value="Prok-JAB"/>
    <property type="match status" value="1"/>
</dbReference>
<dbReference type="Gene3D" id="3.40.140.10">
    <property type="entry name" value="Cytidine Deaminase, domain 2"/>
    <property type="match status" value="1"/>
</dbReference>
<keyword evidence="3" id="KW-0378">Hydrolase</keyword>
<dbReference type="GO" id="GO:0006508">
    <property type="term" value="P:proteolysis"/>
    <property type="evidence" value="ECO:0007669"/>
    <property type="project" value="UniProtKB-KW"/>
</dbReference>
<dbReference type="EMBL" id="SGBD01000001">
    <property type="protein sequence ID" value="RZD15510.1"/>
    <property type="molecule type" value="Genomic_DNA"/>
</dbReference>
<dbReference type="AlphaFoldDB" id="A0A519BE10"/>
<evidence type="ECO:0000313" key="7">
    <source>
        <dbReference type="EMBL" id="RZD15510.1"/>
    </source>
</evidence>
<keyword evidence="4" id="KW-0862">Zinc</keyword>
<protein>
    <submittedName>
        <fullName evidence="7">M67 family peptidase</fullName>
    </submittedName>
</protein>
<dbReference type="CDD" id="cd08070">
    <property type="entry name" value="MPN_like"/>
    <property type="match status" value="1"/>
</dbReference>
<keyword evidence="2" id="KW-0479">Metal-binding</keyword>
<organism evidence="7 8">
    <name type="scientific">Candidatus Acidulodesulfobacterium ferriphilum</name>
    <dbReference type="NCBI Taxonomy" id="2597223"/>
    <lineage>
        <taxon>Bacteria</taxon>
        <taxon>Deltaproteobacteria</taxon>
        <taxon>Candidatus Acidulodesulfobacterales</taxon>
        <taxon>Candidatus Acidulodesulfobacterium</taxon>
    </lineage>
</organism>
<feature type="domain" description="MPN" evidence="6">
    <location>
        <begin position="2"/>
        <end position="143"/>
    </location>
</feature>
<dbReference type="PROSITE" id="PS50249">
    <property type="entry name" value="MPN"/>
    <property type="match status" value="1"/>
</dbReference>
<evidence type="ECO:0000256" key="1">
    <source>
        <dbReference type="ARBA" id="ARBA00022670"/>
    </source>
</evidence>
<dbReference type="InterPro" id="IPR037518">
    <property type="entry name" value="MPN"/>
</dbReference>
<dbReference type="Proteomes" id="UP000320813">
    <property type="component" value="Unassembled WGS sequence"/>
</dbReference>
<evidence type="ECO:0000256" key="3">
    <source>
        <dbReference type="ARBA" id="ARBA00022801"/>
    </source>
</evidence>
<keyword evidence="1" id="KW-0645">Protease</keyword>
<reference evidence="7 8" key="1">
    <citation type="submission" date="2019-01" db="EMBL/GenBank/DDBJ databases">
        <title>Insights into ecological role of a new deltaproteobacterial order Candidatus Sinidesulfobacterales (Sva0485) by metagenomics and metatranscriptomics.</title>
        <authorList>
            <person name="Tan S."/>
            <person name="Liu J."/>
            <person name="Fang Y."/>
            <person name="Hedlund B.P."/>
            <person name="Lian Z.H."/>
            <person name="Huang L.Y."/>
            <person name="Li J.T."/>
            <person name="Huang L.N."/>
            <person name="Li W.J."/>
            <person name="Jiang H.C."/>
            <person name="Dong H.L."/>
            <person name="Shu W.S."/>
        </authorList>
    </citation>
    <scope>NUCLEOTIDE SEQUENCE [LARGE SCALE GENOMIC DNA]</scope>
    <source>
        <strain evidence="7">AP3</strain>
    </source>
</reference>
<dbReference type="InterPro" id="IPR051929">
    <property type="entry name" value="VirAsm_ModProt"/>
</dbReference>
<dbReference type="GO" id="GO:0008270">
    <property type="term" value="F:zinc ion binding"/>
    <property type="evidence" value="ECO:0007669"/>
    <property type="project" value="TreeGrafter"/>
</dbReference>
<evidence type="ECO:0000256" key="2">
    <source>
        <dbReference type="ARBA" id="ARBA00022723"/>
    </source>
</evidence>
<comment type="caution">
    <text evidence="7">The sequence shown here is derived from an EMBL/GenBank/DDBJ whole genome shotgun (WGS) entry which is preliminary data.</text>
</comment>
<evidence type="ECO:0000259" key="6">
    <source>
        <dbReference type="PROSITE" id="PS50249"/>
    </source>
</evidence>
<proteinExistence type="predicted"/>
<gene>
    <name evidence="7" type="ORF">EVJ47_04355</name>
</gene>
<evidence type="ECO:0000313" key="8">
    <source>
        <dbReference type="Proteomes" id="UP000320813"/>
    </source>
</evidence>
<dbReference type="FunFam" id="3.40.140.10:FF:000085">
    <property type="entry name" value="Mov34/MPN/PAD-1 family protein"/>
    <property type="match status" value="1"/>
</dbReference>
<evidence type="ECO:0000256" key="4">
    <source>
        <dbReference type="ARBA" id="ARBA00022833"/>
    </source>
</evidence>
<accession>A0A519BE10</accession>